<comment type="caution">
    <text evidence="14">The sequence shown here is derived from an EMBL/GenBank/DDBJ whole genome shotgun (WGS) entry which is preliminary data.</text>
</comment>
<evidence type="ECO:0000256" key="9">
    <source>
        <dbReference type="PIRNR" id="PIRNR038994"/>
    </source>
</evidence>
<keyword evidence="4 12" id="KW-0479">Metal-binding</keyword>
<feature type="binding site" evidence="11">
    <location>
        <position position="137"/>
    </location>
    <ligand>
        <name>substrate</name>
    </ligand>
</feature>
<comment type="catalytic activity">
    <reaction evidence="7">
        <text>N-acetyl-D-glucosamine 6-phosphate + H2O = D-glucosamine 6-phosphate + acetate</text>
        <dbReference type="Rhea" id="RHEA:22936"/>
        <dbReference type="ChEBI" id="CHEBI:15377"/>
        <dbReference type="ChEBI" id="CHEBI:30089"/>
        <dbReference type="ChEBI" id="CHEBI:57513"/>
        <dbReference type="ChEBI" id="CHEBI:58725"/>
        <dbReference type="EC" id="3.5.1.25"/>
    </reaction>
</comment>
<evidence type="ECO:0000256" key="5">
    <source>
        <dbReference type="ARBA" id="ARBA00022801"/>
    </source>
</evidence>
<dbReference type="GO" id="GO:0006046">
    <property type="term" value="P:N-acetylglucosamine catabolic process"/>
    <property type="evidence" value="ECO:0007669"/>
    <property type="project" value="TreeGrafter"/>
</dbReference>
<feature type="binding site" evidence="11">
    <location>
        <position position="248"/>
    </location>
    <ligand>
        <name>substrate</name>
    </ligand>
</feature>
<feature type="binding site" evidence="12">
    <location>
        <position position="192"/>
    </location>
    <ligand>
        <name>Zn(2+)</name>
        <dbReference type="ChEBI" id="CHEBI:29105"/>
    </ligand>
</feature>
<evidence type="ECO:0000256" key="2">
    <source>
        <dbReference type="ARBA" id="ARBA00011899"/>
    </source>
</evidence>
<dbReference type="GO" id="GO:0008448">
    <property type="term" value="F:N-acetylglucosamine-6-phosphate deacetylase activity"/>
    <property type="evidence" value="ECO:0007669"/>
    <property type="project" value="UniProtKB-EC"/>
</dbReference>
<evidence type="ECO:0000256" key="7">
    <source>
        <dbReference type="ARBA" id="ARBA00047647"/>
    </source>
</evidence>
<comment type="cofactor">
    <cofactor evidence="12">
        <name>a divalent metal cation</name>
        <dbReference type="ChEBI" id="CHEBI:60240"/>
    </cofactor>
    <text evidence="12">Binds 1 divalent metal cation per subunit.</text>
</comment>
<dbReference type="SUPFAM" id="SSF51556">
    <property type="entry name" value="Metallo-dependent hydrolases"/>
    <property type="match status" value="1"/>
</dbReference>
<evidence type="ECO:0000259" key="13">
    <source>
        <dbReference type="Pfam" id="PF01979"/>
    </source>
</evidence>
<keyword evidence="6 9" id="KW-0119">Carbohydrate metabolism</keyword>
<reference evidence="14 15" key="1">
    <citation type="submission" date="2017-09" db="EMBL/GenBank/DDBJ databases">
        <title>Bacterial strain isolated from the female urinary microbiota.</title>
        <authorList>
            <person name="Thomas-White K."/>
            <person name="Kumar N."/>
            <person name="Forster S."/>
            <person name="Putonti C."/>
            <person name="Lawley T."/>
            <person name="Wolfe A.J."/>
        </authorList>
    </citation>
    <scope>NUCLEOTIDE SEQUENCE [LARGE SCALE GENOMIC DNA]</scope>
    <source>
        <strain evidence="14 15">UMB0852</strain>
    </source>
</reference>
<evidence type="ECO:0000256" key="12">
    <source>
        <dbReference type="PIRSR" id="PIRSR038994-3"/>
    </source>
</evidence>
<accession>A0A2N6SPP4</accession>
<feature type="active site" description="Proton donor/acceptor" evidence="10">
    <location>
        <position position="271"/>
    </location>
</feature>
<keyword evidence="15" id="KW-1185">Reference proteome</keyword>
<dbReference type="Gene3D" id="2.30.40.10">
    <property type="entry name" value="Urease, subunit C, domain 1"/>
    <property type="match status" value="1"/>
</dbReference>
<feature type="domain" description="Amidohydrolase-related" evidence="13">
    <location>
        <begin position="49"/>
        <end position="378"/>
    </location>
</feature>
<sequence length="382" mass="40679">MAQYLQAKYVVLPDAVLEDGCLVVEDGKIAQILTKVPDGVPVTEYSNGIIAPGLVDVHIHGYKGHDVMDLNADGVEEMAAHLPETGVTSWLPTTLTAGTESLNEAVQAVKEAVDAPGAKIQGIFLEGPYFTTPYKGAQNPSYMSDPNIDQLRKWQELSGGIVKKIAIAPERDGVEPFTKEATEMGVHVSLAHSDATYEEAKKAVEAGADTFIHTFNGMRGLHHREPGMVGAAMSLDEAYAEVIADGHHVHPVCIDLLMRLKGEDRLVLITDCMRAGGLGEGASSLGEFEVIVKDGTARLKDSGNLAGSILTLDQAVRNVAQWGIATPFEALRMASQTPAESVGIDDVCGSIQLGRAADLAVFDANTLDLLATYIDGNTVFTK</sequence>
<dbReference type="PIRSF" id="PIRSF038994">
    <property type="entry name" value="NagA"/>
    <property type="match status" value="1"/>
</dbReference>
<dbReference type="FunFam" id="3.20.20.140:FF:000004">
    <property type="entry name" value="N-acetylglucosamine-6-phosphate deacetylase"/>
    <property type="match status" value="1"/>
</dbReference>
<comment type="similarity">
    <text evidence="1 9">Belongs to the metallo-dependent hydrolases superfamily. NagA family.</text>
</comment>
<evidence type="ECO:0000313" key="15">
    <source>
        <dbReference type="Proteomes" id="UP000235682"/>
    </source>
</evidence>
<dbReference type="AlphaFoldDB" id="A0A2N6SPP4"/>
<gene>
    <name evidence="14" type="primary">nagA</name>
    <name evidence="14" type="ORF">CJ205_01620</name>
</gene>
<feature type="binding site" evidence="11">
    <location>
        <begin position="305"/>
        <end position="307"/>
    </location>
    <ligand>
        <name>substrate</name>
    </ligand>
</feature>
<dbReference type="GO" id="GO:0046872">
    <property type="term" value="F:metal ion binding"/>
    <property type="evidence" value="ECO:0007669"/>
    <property type="project" value="UniProtKB-KW"/>
</dbReference>
<dbReference type="PANTHER" id="PTHR11113">
    <property type="entry name" value="N-ACETYLGLUCOSAMINE-6-PHOSPHATE DEACETYLASE"/>
    <property type="match status" value="1"/>
</dbReference>
<dbReference type="InterPro" id="IPR011059">
    <property type="entry name" value="Metal-dep_hydrolase_composite"/>
</dbReference>
<evidence type="ECO:0000256" key="4">
    <source>
        <dbReference type="ARBA" id="ARBA00022723"/>
    </source>
</evidence>
<dbReference type="EC" id="3.5.1.25" evidence="2"/>
<dbReference type="OrthoDB" id="9776488at2"/>
<evidence type="ECO:0000256" key="3">
    <source>
        <dbReference type="ARBA" id="ARBA00018029"/>
    </source>
</evidence>
<keyword evidence="5 9" id="KW-0378">Hydrolase</keyword>
<dbReference type="STRING" id="84521.SAMN04487994_100743"/>
<evidence type="ECO:0000256" key="10">
    <source>
        <dbReference type="PIRSR" id="PIRSR038994-1"/>
    </source>
</evidence>
<feature type="binding site" evidence="12">
    <location>
        <position position="213"/>
    </location>
    <ligand>
        <name>Zn(2+)</name>
        <dbReference type="ChEBI" id="CHEBI:29105"/>
    </ligand>
</feature>
<dbReference type="PANTHER" id="PTHR11113:SF14">
    <property type="entry name" value="N-ACETYLGLUCOSAMINE-6-PHOSPHATE DEACETYLASE"/>
    <property type="match status" value="1"/>
</dbReference>
<dbReference type="CDD" id="cd00854">
    <property type="entry name" value="NagA"/>
    <property type="match status" value="1"/>
</dbReference>
<feature type="binding site" evidence="11">
    <location>
        <begin position="216"/>
        <end position="217"/>
    </location>
    <ligand>
        <name>substrate</name>
    </ligand>
</feature>
<dbReference type="SUPFAM" id="SSF51338">
    <property type="entry name" value="Composite domain of metallo-dependent hydrolases"/>
    <property type="match status" value="1"/>
</dbReference>
<feature type="binding site" evidence="12">
    <location>
        <position position="126"/>
    </location>
    <ligand>
        <name>Zn(2+)</name>
        <dbReference type="ChEBI" id="CHEBI:29105"/>
    </ligand>
</feature>
<evidence type="ECO:0000256" key="6">
    <source>
        <dbReference type="ARBA" id="ARBA00023277"/>
    </source>
</evidence>
<dbReference type="InterPro" id="IPR003764">
    <property type="entry name" value="GlcNAc_6-P_deAcase"/>
</dbReference>
<dbReference type="NCBIfam" id="TIGR00221">
    <property type="entry name" value="nagA"/>
    <property type="match status" value="1"/>
</dbReference>
<comment type="pathway">
    <text evidence="8">Amino-sugar metabolism; N-acetylneuraminate degradation; D-fructose 6-phosphate from N-acetylneuraminate: step 4/5.</text>
</comment>
<name>A0A2N6SPP4_9LACT</name>
<evidence type="ECO:0000256" key="1">
    <source>
        <dbReference type="ARBA" id="ARBA00010716"/>
    </source>
</evidence>
<feature type="binding site" evidence="11">
    <location>
        <position position="224"/>
    </location>
    <ligand>
        <name>substrate</name>
    </ligand>
</feature>
<dbReference type="EMBL" id="PNHE01000003">
    <property type="protein sequence ID" value="PMC59030.1"/>
    <property type="molecule type" value="Genomic_DNA"/>
</dbReference>
<evidence type="ECO:0000256" key="11">
    <source>
        <dbReference type="PIRSR" id="PIRSR038994-2"/>
    </source>
</evidence>
<dbReference type="Gene3D" id="3.20.20.140">
    <property type="entry name" value="Metal-dependent hydrolases"/>
    <property type="match status" value="1"/>
</dbReference>
<dbReference type="Proteomes" id="UP000235682">
    <property type="component" value="Unassembled WGS sequence"/>
</dbReference>
<evidence type="ECO:0000256" key="8">
    <source>
        <dbReference type="ARBA" id="ARBA00060590"/>
    </source>
</evidence>
<organism evidence="14 15">
    <name type="scientific">Dolosicoccus paucivorans</name>
    <dbReference type="NCBI Taxonomy" id="84521"/>
    <lineage>
        <taxon>Bacteria</taxon>
        <taxon>Bacillati</taxon>
        <taxon>Bacillota</taxon>
        <taxon>Bacilli</taxon>
        <taxon>Lactobacillales</taxon>
        <taxon>Aerococcaceae</taxon>
        <taxon>Dolosicoccus</taxon>
    </lineage>
</organism>
<evidence type="ECO:0000313" key="14">
    <source>
        <dbReference type="EMBL" id="PMC59030.1"/>
    </source>
</evidence>
<dbReference type="InterPro" id="IPR006680">
    <property type="entry name" value="Amidohydro-rel"/>
</dbReference>
<dbReference type="RefSeq" id="WP_102227334.1">
    <property type="nucleotide sequence ID" value="NZ_PNFY01000002.1"/>
</dbReference>
<protein>
    <recommendedName>
        <fullName evidence="3">N-acetylglucosamine-6-phosphate deacetylase</fullName>
        <ecNumber evidence="2">3.5.1.25</ecNumber>
    </recommendedName>
</protein>
<dbReference type="InterPro" id="IPR032466">
    <property type="entry name" value="Metal_Hydrolase"/>
</dbReference>
<dbReference type="Pfam" id="PF01979">
    <property type="entry name" value="Amidohydro_1"/>
    <property type="match status" value="1"/>
</dbReference>
<proteinExistence type="inferred from homology"/>